<evidence type="ECO:0000256" key="2">
    <source>
        <dbReference type="ARBA" id="ARBA00022692"/>
    </source>
</evidence>
<gene>
    <name evidence="7" type="ORF">V3390_05990</name>
</gene>
<name>A0ABU7UZ28_9GAMM</name>
<evidence type="ECO:0000313" key="8">
    <source>
        <dbReference type="Proteomes" id="UP001356170"/>
    </source>
</evidence>
<evidence type="ECO:0000256" key="1">
    <source>
        <dbReference type="ARBA" id="ARBA00004167"/>
    </source>
</evidence>
<reference evidence="7 8" key="1">
    <citation type="submission" date="2024-01" db="EMBL/GenBank/DDBJ databases">
        <title>Novel species of the genus Luteimonas isolated from rivers.</title>
        <authorList>
            <person name="Lu H."/>
        </authorList>
    </citation>
    <scope>NUCLEOTIDE SEQUENCE [LARGE SCALE GENOMIC DNA]</scope>
    <source>
        <strain evidence="7 8">FXH3W</strain>
    </source>
</reference>
<dbReference type="InterPro" id="IPR032710">
    <property type="entry name" value="NTF2-like_dom_sf"/>
</dbReference>
<feature type="transmembrane region" description="Helical" evidence="5">
    <location>
        <begin position="31"/>
        <end position="52"/>
    </location>
</feature>
<keyword evidence="8" id="KW-1185">Reference proteome</keyword>
<keyword evidence="4 5" id="KW-0472">Membrane</keyword>
<dbReference type="InterPro" id="IPR026264">
    <property type="entry name" value="VirB8/PtlE"/>
</dbReference>
<proteinExistence type="predicted"/>
<sequence>MKRHPAIEAAVNYEVSLLDLQVRSERRAWRIAIVSTALLAATLVGLVMLLPLKRSEPFVVLANTNTGVATVARLADRLPLSASASEAVDRANLASFIRARESYDSGTLGDRDWNQVFAMADDDVASAYRAVHAPTNPSQPFRVYGISQAVRPRISTLQIAAEPINGYRKATVRFARQVVDKHSGTARDADHWIAEIEYRYRPDLPMDDRDRLLNPLGFRVRSYRVDRDFTAGGAS</sequence>
<evidence type="ECO:0000256" key="4">
    <source>
        <dbReference type="ARBA" id="ARBA00023136"/>
    </source>
</evidence>
<accession>A0ABU7UZ28</accession>
<dbReference type="Pfam" id="PF04335">
    <property type="entry name" value="VirB8"/>
    <property type="match status" value="1"/>
</dbReference>
<comment type="subcellular location">
    <subcellularLocation>
        <location evidence="1">Membrane</location>
        <topology evidence="1">Single-pass membrane protein</topology>
    </subcellularLocation>
</comment>
<dbReference type="RefSeq" id="WP_331690035.1">
    <property type="nucleotide sequence ID" value="NZ_JAZHBN010000007.1"/>
</dbReference>
<dbReference type="PIRSF" id="PIRSF003299">
    <property type="entry name" value="VirB8_PtlE"/>
    <property type="match status" value="1"/>
</dbReference>
<keyword evidence="2 5" id="KW-0812">Transmembrane</keyword>
<dbReference type="InterPro" id="IPR007430">
    <property type="entry name" value="VirB8"/>
</dbReference>
<dbReference type="Gene3D" id="3.10.450.230">
    <property type="entry name" value="VirB8 protein"/>
    <property type="match status" value="1"/>
</dbReference>
<organism evidence="7 8">
    <name type="scientific">Aquilutibacter rugosus</name>
    <dbReference type="NCBI Taxonomy" id="3115820"/>
    <lineage>
        <taxon>Bacteria</taxon>
        <taxon>Pseudomonadati</taxon>
        <taxon>Pseudomonadota</taxon>
        <taxon>Gammaproteobacteria</taxon>
        <taxon>Lysobacterales</taxon>
        <taxon>Lysobacteraceae</taxon>
        <taxon>Aquilutibacter</taxon>
    </lineage>
</organism>
<dbReference type="EMBL" id="JAZHBO010000002">
    <property type="protein sequence ID" value="MEF2155786.1"/>
    <property type="molecule type" value="Genomic_DNA"/>
</dbReference>
<dbReference type="SUPFAM" id="SSF54427">
    <property type="entry name" value="NTF2-like"/>
    <property type="match status" value="1"/>
</dbReference>
<dbReference type="Proteomes" id="UP001356170">
    <property type="component" value="Unassembled WGS sequence"/>
</dbReference>
<evidence type="ECO:0000313" key="7">
    <source>
        <dbReference type="EMBL" id="MEF2155786.1"/>
    </source>
</evidence>
<evidence type="ECO:0000259" key="6">
    <source>
        <dbReference type="Pfam" id="PF04335"/>
    </source>
</evidence>
<protein>
    <submittedName>
        <fullName evidence="7">Type IV secretion system protein</fullName>
    </submittedName>
</protein>
<evidence type="ECO:0000256" key="3">
    <source>
        <dbReference type="ARBA" id="ARBA00022989"/>
    </source>
</evidence>
<evidence type="ECO:0000256" key="5">
    <source>
        <dbReference type="SAM" id="Phobius"/>
    </source>
</evidence>
<keyword evidence="3 5" id="KW-1133">Transmembrane helix</keyword>
<dbReference type="CDD" id="cd16424">
    <property type="entry name" value="VirB8"/>
    <property type="match status" value="1"/>
</dbReference>
<feature type="domain" description="Bacterial virulence protein VirB8" evidence="6">
    <location>
        <begin position="11"/>
        <end position="228"/>
    </location>
</feature>
<comment type="caution">
    <text evidence="7">The sequence shown here is derived from an EMBL/GenBank/DDBJ whole genome shotgun (WGS) entry which is preliminary data.</text>
</comment>